<evidence type="ECO:0000256" key="5">
    <source>
        <dbReference type="ARBA" id="ARBA00023295"/>
    </source>
</evidence>
<evidence type="ECO:0000313" key="9">
    <source>
        <dbReference type="Proteomes" id="UP001219518"/>
    </source>
</evidence>
<protein>
    <submittedName>
        <fullName evidence="8">Myrosinase 1</fullName>
    </submittedName>
</protein>
<dbReference type="PANTHER" id="PTHR10353:SF36">
    <property type="entry name" value="LP05116P"/>
    <property type="match status" value="1"/>
</dbReference>
<keyword evidence="7" id="KW-0732">Signal</keyword>
<keyword evidence="9" id="KW-1185">Reference proteome</keyword>
<dbReference type="InterPro" id="IPR001360">
    <property type="entry name" value="Glyco_hydro_1"/>
</dbReference>
<dbReference type="Gene3D" id="3.20.20.80">
    <property type="entry name" value="Glycosidases"/>
    <property type="match status" value="1"/>
</dbReference>
<dbReference type="InterPro" id="IPR017853">
    <property type="entry name" value="GH"/>
</dbReference>
<comment type="subunit">
    <text evidence="2">Homodimer.</text>
</comment>
<dbReference type="InterPro" id="IPR033132">
    <property type="entry name" value="GH_1_N_CS"/>
</dbReference>
<dbReference type="PROSITE" id="PS00653">
    <property type="entry name" value="GLYCOSYL_HYDROL_F1_2"/>
    <property type="match status" value="1"/>
</dbReference>
<gene>
    <name evidence="8" type="ORF">KUF71_020737</name>
</gene>
<feature type="chain" id="PRO_5042183004" evidence="7">
    <location>
        <begin position="21"/>
        <end position="506"/>
    </location>
</feature>
<dbReference type="GO" id="GO:0008422">
    <property type="term" value="F:beta-glucosidase activity"/>
    <property type="evidence" value="ECO:0007669"/>
    <property type="project" value="TreeGrafter"/>
</dbReference>
<dbReference type="SUPFAM" id="SSF51445">
    <property type="entry name" value="(Trans)glycosidases"/>
    <property type="match status" value="1"/>
</dbReference>
<evidence type="ECO:0000256" key="7">
    <source>
        <dbReference type="SAM" id="SignalP"/>
    </source>
</evidence>
<dbReference type="FunFam" id="3.20.20.80:FF:000013">
    <property type="entry name" value="lactase-phlorizin hydrolase"/>
    <property type="match status" value="1"/>
</dbReference>
<name>A0AAE1GY67_9NEOP</name>
<evidence type="ECO:0000256" key="1">
    <source>
        <dbReference type="ARBA" id="ARBA00010838"/>
    </source>
</evidence>
<sequence>MHPPLLVTLVALAGLVLVDAATGSDTAPGPWDSGREAAADTLGVPLPLPAGFLMGTATSAFQIEGGWNASGKGPSVWDDSLHREPWRVSDKTNGDVACDSLRLYRRDVQLVKELGLQTYRVSLSWPRILPDGTLLKVNKAGVNYYNVLIDEMLAHGIQPIVTLFHWDLPLTLQHLGGWTNPAIVDYFEDYARFAIAAFGDRVKLWVTVNEPWQVCEFGYSDVIMAPFYNLSGVGGYLCNHYMLLAHARVYRMYKRDFAGQKGRMGLSIHAYWFEPANPGDKQDLEAAERGMQWVLGWSAHPVYHGDYPPVMRRMVDRASADEGLLRSRLPTFTREQVAEIKGTADFLGLNHYMSMLAAHNDSVPGPSVFRDAKLTMSTHPSWRGHWIKDTPWGFGKLLRWVRDHYGNPPVLVTENGYGDDGSTADDKDRTAYFKRYLREMLLAVRDGCRVFGYTAWSLMDNFEWTFGYSMRFGLYRVDFDHPDRLRTPKLSAMFIRNVTRDRAVPP</sequence>
<dbReference type="GO" id="GO:0005975">
    <property type="term" value="P:carbohydrate metabolic process"/>
    <property type="evidence" value="ECO:0007669"/>
    <property type="project" value="InterPro"/>
</dbReference>
<proteinExistence type="inferred from homology"/>
<evidence type="ECO:0000256" key="2">
    <source>
        <dbReference type="ARBA" id="ARBA00011738"/>
    </source>
</evidence>
<dbReference type="Pfam" id="PF00232">
    <property type="entry name" value="Glyco_hydro_1"/>
    <property type="match status" value="1"/>
</dbReference>
<comment type="similarity">
    <text evidence="1 6">Belongs to the glycosyl hydrolase 1 family.</text>
</comment>
<dbReference type="PANTHER" id="PTHR10353">
    <property type="entry name" value="GLYCOSYL HYDROLASE"/>
    <property type="match status" value="1"/>
</dbReference>
<evidence type="ECO:0000256" key="4">
    <source>
        <dbReference type="ARBA" id="ARBA00023180"/>
    </source>
</evidence>
<dbReference type="PRINTS" id="PR00131">
    <property type="entry name" value="GLHYDRLASE1"/>
</dbReference>
<reference evidence="8" key="1">
    <citation type="submission" date="2021-07" db="EMBL/GenBank/DDBJ databases">
        <authorList>
            <person name="Catto M.A."/>
            <person name="Jacobson A."/>
            <person name="Kennedy G."/>
            <person name="Labadie P."/>
            <person name="Hunt B.G."/>
            <person name="Srinivasan R."/>
        </authorList>
    </citation>
    <scope>NUCLEOTIDE SEQUENCE</scope>
    <source>
        <strain evidence="8">PL_HMW_Pooled</strain>
        <tissue evidence="8">Head</tissue>
    </source>
</reference>
<organism evidence="8 9">
    <name type="scientific">Frankliniella fusca</name>
    <dbReference type="NCBI Taxonomy" id="407009"/>
    <lineage>
        <taxon>Eukaryota</taxon>
        <taxon>Metazoa</taxon>
        <taxon>Ecdysozoa</taxon>
        <taxon>Arthropoda</taxon>
        <taxon>Hexapoda</taxon>
        <taxon>Insecta</taxon>
        <taxon>Pterygota</taxon>
        <taxon>Neoptera</taxon>
        <taxon>Paraneoptera</taxon>
        <taxon>Thysanoptera</taxon>
        <taxon>Terebrantia</taxon>
        <taxon>Thripoidea</taxon>
        <taxon>Thripidae</taxon>
        <taxon>Frankliniella</taxon>
    </lineage>
</organism>
<evidence type="ECO:0000313" key="8">
    <source>
        <dbReference type="EMBL" id="KAK3911033.1"/>
    </source>
</evidence>
<feature type="signal peptide" evidence="7">
    <location>
        <begin position="1"/>
        <end position="20"/>
    </location>
</feature>
<dbReference type="Proteomes" id="UP001219518">
    <property type="component" value="Unassembled WGS sequence"/>
</dbReference>
<keyword evidence="4" id="KW-0325">Glycoprotein</keyword>
<keyword evidence="5" id="KW-0326">Glycosidase</keyword>
<dbReference type="AlphaFoldDB" id="A0AAE1GY67"/>
<comment type="caution">
    <text evidence="8">The sequence shown here is derived from an EMBL/GenBank/DDBJ whole genome shotgun (WGS) entry which is preliminary data.</text>
</comment>
<reference evidence="8" key="2">
    <citation type="journal article" date="2023" name="BMC Genomics">
        <title>Pest status, molecular evolution, and epigenetic factors derived from the genome assembly of Frankliniella fusca, a thysanopteran phytovirus vector.</title>
        <authorList>
            <person name="Catto M.A."/>
            <person name="Labadie P.E."/>
            <person name="Jacobson A.L."/>
            <person name="Kennedy G.G."/>
            <person name="Srinivasan R."/>
            <person name="Hunt B.G."/>
        </authorList>
    </citation>
    <scope>NUCLEOTIDE SEQUENCE</scope>
    <source>
        <strain evidence="8">PL_HMW_Pooled</strain>
    </source>
</reference>
<evidence type="ECO:0000256" key="3">
    <source>
        <dbReference type="ARBA" id="ARBA00022801"/>
    </source>
</evidence>
<evidence type="ECO:0000256" key="6">
    <source>
        <dbReference type="RuleBase" id="RU003690"/>
    </source>
</evidence>
<accession>A0AAE1GY67</accession>
<dbReference type="EMBL" id="JAHWGI010000219">
    <property type="protein sequence ID" value="KAK3911033.1"/>
    <property type="molecule type" value="Genomic_DNA"/>
</dbReference>
<keyword evidence="3" id="KW-0378">Hydrolase</keyword>